<keyword evidence="7" id="KW-1185">Reference proteome</keyword>
<dbReference type="GO" id="GO:0008270">
    <property type="term" value="F:zinc ion binding"/>
    <property type="evidence" value="ECO:0007669"/>
    <property type="project" value="UniProtKB-KW"/>
</dbReference>
<evidence type="ECO:0000256" key="1">
    <source>
        <dbReference type="ARBA" id="ARBA00022771"/>
    </source>
</evidence>
<organism evidence="6 7">
    <name type="scientific">Ladona fulva</name>
    <name type="common">Scarce chaser dragonfly</name>
    <name type="synonym">Libellula fulva</name>
    <dbReference type="NCBI Taxonomy" id="123851"/>
    <lineage>
        <taxon>Eukaryota</taxon>
        <taxon>Metazoa</taxon>
        <taxon>Ecdysozoa</taxon>
        <taxon>Arthropoda</taxon>
        <taxon>Hexapoda</taxon>
        <taxon>Insecta</taxon>
        <taxon>Pterygota</taxon>
        <taxon>Palaeoptera</taxon>
        <taxon>Odonata</taxon>
        <taxon>Epiprocta</taxon>
        <taxon>Anisoptera</taxon>
        <taxon>Libelluloidea</taxon>
        <taxon>Libellulidae</taxon>
        <taxon>Ladona</taxon>
    </lineage>
</organism>
<feature type="compositionally biased region" description="Low complexity" evidence="4">
    <location>
        <begin position="56"/>
        <end position="71"/>
    </location>
</feature>
<evidence type="ECO:0000256" key="4">
    <source>
        <dbReference type="SAM" id="MobiDB-lite"/>
    </source>
</evidence>
<feature type="domain" description="RING-type" evidence="5">
    <location>
        <begin position="77"/>
        <end position="114"/>
    </location>
</feature>
<feature type="non-terminal residue" evidence="6">
    <location>
        <position position="1"/>
    </location>
</feature>
<keyword evidence="1 3" id="KW-0479">Metal-binding</keyword>
<dbReference type="OrthoDB" id="5958958at2759"/>
<reference evidence="6" key="1">
    <citation type="submission" date="2013-04" db="EMBL/GenBank/DDBJ databases">
        <authorList>
            <person name="Qu J."/>
            <person name="Murali S.C."/>
            <person name="Bandaranaike D."/>
            <person name="Bellair M."/>
            <person name="Blankenburg K."/>
            <person name="Chao H."/>
            <person name="Dinh H."/>
            <person name="Doddapaneni H."/>
            <person name="Downs B."/>
            <person name="Dugan-Rocha S."/>
            <person name="Elkadiri S."/>
            <person name="Gnanaolivu R.D."/>
            <person name="Hernandez B."/>
            <person name="Javaid M."/>
            <person name="Jayaseelan J.C."/>
            <person name="Lee S."/>
            <person name="Li M."/>
            <person name="Ming W."/>
            <person name="Munidasa M."/>
            <person name="Muniz J."/>
            <person name="Nguyen L."/>
            <person name="Ongeri F."/>
            <person name="Osuji N."/>
            <person name="Pu L.-L."/>
            <person name="Puazo M."/>
            <person name="Qu C."/>
            <person name="Quiroz J."/>
            <person name="Raj R."/>
            <person name="Weissenberger G."/>
            <person name="Xin Y."/>
            <person name="Zou X."/>
            <person name="Han Y."/>
            <person name="Richards S."/>
            <person name="Worley K."/>
            <person name="Muzny D."/>
            <person name="Gibbs R."/>
        </authorList>
    </citation>
    <scope>NUCLEOTIDE SEQUENCE</scope>
    <source>
        <strain evidence="6">Sampled in the wild</strain>
    </source>
</reference>
<dbReference type="EMBL" id="KZ308609">
    <property type="protein sequence ID" value="KAG8232280.1"/>
    <property type="molecule type" value="Genomic_DNA"/>
</dbReference>
<feature type="compositionally biased region" description="Low complexity" evidence="4">
    <location>
        <begin position="34"/>
        <end position="47"/>
    </location>
</feature>
<dbReference type="Proteomes" id="UP000792457">
    <property type="component" value="Unassembled WGS sequence"/>
</dbReference>
<dbReference type="SUPFAM" id="SSF57850">
    <property type="entry name" value="RING/U-box"/>
    <property type="match status" value="1"/>
</dbReference>
<keyword evidence="1 3" id="KW-0863">Zinc-finger</keyword>
<feature type="region of interest" description="Disordered" evidence="4">
    <location>
        <begin position="1"/>
        <end position="74"/>
    </location>
</feature>
<evidence type="ECO:0000256" key="2">
    <source>
        <dbReference type="ARBA" id="ARBA00022833"/>
    </source>
</evidence>
<proteinExistence type="predicted"/>
<gene>
    <name evidence="6" type="ORF">J437_LFUL011220</name>
</gene>
<dbReference type="InterPro" id="IPR001841">
    <property type="entry name" value="Znf_RING"/>
</dbReference>
<keyword evidence="2" id="KW-0862">Zinc</keyword>
<protein>
    <recommendedName>
        <fullName evidence="5">RING-type domain-containing protein</fullName>
    </recommendedName>
</protein>
<sequence>MHAPTHENSLQLSDLGLPPGPSLRPADCESGIGSRSSTLRSIASSSADPKGRSRAVDSSSINLSSSPSRVVSPPPVCPSCGMPFDKAKKRRLIDACGHERCYSCMFANEACPLCAAARMSGASGRPS</sequence>
<evidence type="ECO:0000313" key="7">
    <source>
        <dbReference type="Proteomes" id="UP000792457"/>
    </source>
</evidence>
<reference evidence="6" key="2">
    <citation type="submission" date="2017-10" db="EMBL/GenBank/DDBJ databases">
        <title>Ladona fulva Genome sequencing and assembly.</title>
        <authorList>
            <person name="Murali S."/>
            <person name="Richards S."/>
            <person name="Bandaranaike D."/>
            <person name="Bellair M."/>
            <person name="Blankenburg K."/>
            <person name="Chao H."/>
            <person name="Dinh H."/>
            <person name="Doddapaneni H."/>
            <person name="Dugan-Rocha S."/>
            <person name="Elkadiri S."/>
            <person name="Gnanaolivu R."/>
            <person name="Hernandez B."/>
            <person name="Skinner E."/>
            <person name="Javaid M."/>
            <person name="Lee S."/>
            <person name="Li M."/>
            <person name="Ming W."/>
            <person name="Munidasa M."/>
            <person name="Muniz J."/>
            <person name="Nguyen L."/>
            <person name="Hughes D."/>
            <person name="Osuji N."/>
            <person name="Pu L.-L."/>
            <person name="Puazo M."/>
            <person name="Qu C."/>
            <person name="Quiroz J."/>
            <person name="Raj R."/>
            <person name="Weissenberger G."/>
            <person name="Xin Y."/>
            <person name="Zou X."/>
            <person name="Han Y."/>
            <person name="Worley K."/>
            <person name="Muzny D."/>
            <person name="Gibbs R."/>
        </authorList>
    </citation>
    <scope>NUCLEOTIDE SEQUENCE</scope>
    <source>
        <strain evidence="6">Sampled in the wild</strain>
    </source>
</reference>
<dbReference type="AlphaFoldDB" id="A0A8K0P1H4"/>
<evidence type="ECO:0000256" key="3">
    <source>
        <dbReference type="PROSITE-ProRule" id="PRU00175"/>
    </source>
</evidence>
<comment type="caution">
    <text evidence="6">The sequence shown here is derived from an EMBL/GenBank/DDBJ whole genome shotgun (WGS) entry which is preliminary data.</text>
</comment>
<name>A0A8K0P1H4_LADFU</name>
<evidence type="ECO:0000259" key="5">
    <source>
        <dbReference type="PROSITE" id="PS50089"/>
    </source>
</evidence>
<accession>A0A8K0P1H4</accession>
<dbReference type="PROSITE" id="PS50089">
    <property type="entry name" value="ZF_RING_2"/>
    <property type="match status" value="1"/>
</dbReference>
<evidence type="ECO:0000313" key="6">
    <source>
        <dbReference type="EMBL" id="KAG8232280.1"/>
    </source>
</evidence>